<name>A0A669E8M7_ORENI</name>
<dbReference type="InterPro" id="IPR036179">
    <property type="entry name" value="Ig-like_dom_sf"/>
</dbReference>
<dbReference type="PRINTS" id="PR01474">
    <property type="entry name" value="VCAM1"/>
</dbReference>
<dbReference type="Proteomes" id="UP000005207">
    <property type="component" value="Linkage group LG17"/>
</dbReference>
<dbReference type="PANTHER" id="PTHR46013:SF1">
    <property type="entry name" value="IG-LIKE DOMAIN-CONTAINING PROTEIN"/>
    <property type="match status" value="1"/>
</dbReference>
<proteinExistence type="predicted"/>
<dbReference type="SUPFAM" id="SSF48726">
    <property type="entry name" value="Immunoglobulin"/>
    <property type="match status" value="2"/>
</dbReference>
<feature type="domain" description="Ig-like" evidence="1">
    <location>
        <begin position="113"/>
        <end position="194"/>
    </location>
</feature>
<feature type="domain" description="Ig-like" evidence="1">
    <location>
        <begin position="24"/>
        <end position="108"/>
    </location>
</feature>
<keyword evidence="3" id="KW-1185">Reference proteome</keyword>
<dbReference type="InterPro" id="IPR013783">
    <property type="entry name" value="Ig-like_fold"/>
</dbReference>
<dbReference type="SMART" id="SM00408">
    <property type="entry name" value="IGc2"/>
    <property type="match status" value="2"/>
</dbReference>
<dbReference type="InterPro" id="IPR007110">
    <property type="entry name" value="Ig-like_dom"/>
</dbReference>
<dbReference type="InterPro" id="IPR003598">
    <property type="entry name" value="Ig_sub2"/>
</dbReference>
<organism evidence="2 3">
    <name type="scientific">Oreochromis niloticus</name>
    <name type="common">Nile tilapia</name>
    <name type="synonym">Tilapia nilotica</name>
    <dbReference type="NCBI Taxonomy" id="8128"/>
    <lineage>
        <taxon>Eukaryota</taxon>
        <taxon>Metazoa</taxon>
        <taxon>Chordata</taxon>
        <taxon>Craniata</taxon>
        <taxon>Vertebrata</taxon>
        <taxon>Euteleostomi</taxon>
        <taxon>Actinopterygii</taxon>
        <taxon>Neopterygii</taxon>
        <taxon>Teleostei</taxon>
        <taxon>Neoteleostei</taxon>
        <taxon>Acanthomorphata</taxon>
        <taxon>Ovalentaria</taxon>
        <taxon>Cichlomorphae</taxon>
        <taxon>Cichliformes</taxon>
        <taxon>Cichlidae</taxon>
        <taxon>African cichlids</taxon>
        <taxon>Pseudocrenilabrinae</taxon>
        <taxon>Oreochromini</taxon>
        <taxon>Oreochromis</taxon>
    </lineage>
</organism>
<protein>
    <recommendedName>
        <fullName evidence="1">Ig-like domain-containing protein</fullName>
    </recommendedName>
</protein>
<dbReference type="PROSITE" id="PS50835">
    <property type="entry name" value="IG_LIKE"/>
    <property type="match status" value="2"/>
</dbReference>
<dbReference type="GeneTree" id="ENSGT00940000180146"/>
<reference evidence="2" key="3">
    <citation type="submission" date="2025-09" db="UniProtKB">
        <authorList>
            <consortium name="Ensembl"/>
        </authorList>
    </citation>
    <scope>IDENTIFICATION</scope>
</reference>
<dbReference type="InterPro" id="IPR003989">
    <property type="entry name" value="VCAM-1"/>
</dbReference>
<dbReference type="SMART" id="SM00409">
    <property type="entry name" value="IG"/>
    <property type="match status" value="2"/>
</dbReference>
<dbReference type="GO" id="GO:0098609">
    <property type="term" value="P:cell-cell adhesion"/>
    <property type="evidence" value="ECO:0007669"/>
    <property type="project" value="InterPro"/>
</dbReference>
<evidence type="ECO:0000313" key="2">
    <source>
        <dbReference type="Ensembl" id="ENSONIP00000067297.1"/>
    </source>
</evidence>
<dbReference type="AlphaFoldDB" id="A0A669E8M7"/>
<reference evidence="2" key="2">
    <citation type="submission" date="2025-08" db="UniProtKB">
        <authorList>
            <consortium name="Ensembl"/>
        </authorList>
    </citation>
    <scope>IDENTIFICATION</scope>
</reference>
<dbReference type="GO" id="GO:0016020">
    <property type="term" value="C:membrane"/>
    <property type="evidence" value="ECO:0007669"/>
    <property type="project" value="InterPro"/>
</dbReference>
<dbReference type="InParanoid" id="A0A669E8M7"/>
<dbReference type="PANTHER" id="PTHR46013">
    <property type="entry name" value="VASCULAR CELL ADHESION MOLECULE 1"/>
    <property type="match status" value="1"/>
</dbReference>
<evidence type="ECO:0000259" key="1">
    <source>
        <dbReference type="PROSITE" id="PS50835"/>
    </source>
</evidence>
<reference evidence="3" key="1">
    <citation type="submission" date="2012-01" db="EMBL/GenBank/DDBJ databases">
        <title>The Genome Sequence of Oreochromis niloticus (Nile Tilapia).</title>
        <authorList>
            <consortium name="Broad Institute Genome Assembly Team"/>
            <consortium name="Broad Institute Sequencing Platform"/>
            <person name="Di Palma F."/>
            <person name="Johnson J."/>
            <person name="Lander E.S."/>
            <person name="Lindblad-Toh K."/>
        </authorList>
    </citation>
    <scope>NUCLEOTIDE SEQUENCE [LARGE SCALE GENOMIC DNA]</scope>
</reference>
<sequence length="194" mass="21372">YPADHSGRYRIRGSTVCLQLHSPPTNTSLSVIPGEEVVEGQQVTFVCSSEGAPLPRLVLSRNGRELQSVDRASTMIFDLPYALLEHSDVYQCVASNLYGSQQASSSITVRDPPRNTSLSIRPGEELVEGRHVTFSCHSDGAPAPALVLSRNGMELRRIKPATSSPLTFTFSPILLEHSDLYRCECHQVKEIEIH</sequence>
<dbReference type="Gene3D" id="2.60.40.10">
    <property type="entry name" value="Immunoglobulins"/>
    <property type="match status" value="2"/>
</dbReference>
<dbReference type="Pfam" id="PF13895">
    <property type="entry name" value="Ig_2"/>
    <property type="match status" value="2"/>
</dbReference>
<dbReference type="InterPro" id="IPR003599">
    <property type="entry name" value="Ig_sub"/>
</dbReference>
<dbReference type="OMA" id="RCECHQV"/>
<dbReference type="Ensembl" id="ENSONIT00000043673.1">
    <property type="protein sequence ID" value="ENSONIP00000067297.1"/>
    <property type="gene ID" value="ENSONIG00000035983.1"/>
</dbReference>
<accession>A0A669E8M7</accession>
<evidence type="ECO:0000313" key="3">
    <source>
        <dbReference type="Proteomes" id="UP000005207"/>
    </source>
</evidence>